<comment type="caution">
    <text evidence="1">The sequence shown here is derived from an EMBL/GenBank/DDBJ whole genome shotgun (WGS) entry which is preliminary data.</text>
</comment>
<dbReference type="InterPro" id="IPR011604">
    <property type="entry name" value="PDDEXK-like_dom_sf"/>
</dbReference>
<dbReference type="Proteomes" id="UP000801492">
    <property type="component" value="Unassembled WGS sequence"/>
</dbReference>
<dbReference type="Gene3D" id="3.90.320.10">
    <property type="match status" value="1"/>
</dbReference>
<dbReference type="OrthoDB" id="6155932at2759"/>
<reference evidence="1" key="1">
    <citation type="submission" date="2019-08" db="EMBL/GenBank/DDBJ databases">
        <title>The genome of the North American firefly Photinus pyralis.</title>
        <authorList>
            <consortium name="Photinus pyralis genome working group"/>
            <person name="Fallon T.R."/>
            <person name="Sander Lower S.E."/>
            <person name="Weng J.-K."/>
        </authorList>
    </citation>
    <scope>NUCLEOTIDE SEQUENCE</scope>
    <source>
        <strain evidence="1">TRF0915ILg1</strain>
        <tissue evidence="1">Whole body</tissue>
    </source>
</reference>
<dbReference type="InterPro" id="IPR011335">
    <property type="entry name" value="Restrct_endonuc-II-like"/>
</dbReference>
<dbReference type="SUPFAM" id="SSF52980">
    <property type="entry name" value="Restriction endonuclease-like"/>
    <property type="match status" value="1"/>
</dbReference>
<keyword evidence="2" id="KW-1185">Reference proteome</keyword>
<sequence length="183" mass="20974">MKFLDNLLLTEESTAKFEKDTILQSGNSLWLEERIKIICPSLRHGKETEPQVMKKLEGQLNKNISEWCMFVDEKYLFLGSSPDDITEEDAVLIKIKCSYYAYSMDIDLATENKNKIFIVIPLDFDLISWSKHIGAGGELVQGTSVNLSSRASEQRLQPRRYKWMAECQKKTTFVGLPGYYTGT</sequence>
<proteinExistence type="predicted"/>
<dbReference type="GO" id="GO:0006281">
    <property type="term" value="P:DNA repair"/>
    <property type="evidence" value="ECO:0007669"/>
    <property type="project" value="UniProtKB-ARBA"/>
</dbReference>
<organism evidence="1 2">
    <name type="scientific">Ignelater luminosus</name>
    <name type="common">Cucubano</name>
    <name type="synonym">Pyrophorus luminosus</name>
    <dbReference type="NCBI Taxonomy" id="2038154"/>
    <lineage>
        <taxon>Eukaryota</taxon>
        <taxon>Metazoa</taxon>
        <taxon>Ecdysozoa</taxon>
        <taxon>Arthropoda</taxon>
        <taxon>Hexapoda</taxon>
        <taxon>Insecta</taxon>
        <taxon>Pterygota</taxon>
        <taxon>Neoptera</taxon>
        <taxon>Endopterygota</taxon>
        <taxon>Coleoptera</taxon>
        <taxon>Polyphaga</taxon>
        <taxon>Elateriformia</taxon>
        <taxon>Elateroidea</taxon>
        <taxon>Elateridae</taxon>
        <taxon>Agrypninae</taxon>
        <taxon>Pyrophorini</taxon>
        <taxon>Ignelater</taxon>
    </lineage>
</organism>
<protein>
    <submittedName>
        <fullName evidence="1">Uncharacterized protein</fullName>
    </submittedName>
</protein>
<evidence type="ECO:0000313" key="2">
    <source>
        <dbReference type="Proteomes" id="UP000801492"/>
    </source>
</evidence>
<gene>
    <name evidence="1" type="ORF">ILUMI_18113</name>
</gene>
<name>A0A8K0CMS0_IGNLU</name>
<dbReference type="EMBL" id="VTPC01080182">
    <property type="protein sequence ID" value="KAF2888062.1"/>
    <property type="molecule type" value="Genomic_DNA"/>
</dbReference>
<dbReference type="AlphaFoldDB" id="A0A8K0CMS0"/>
<accession>A0A8K0CMS0</accession>
<evidence type="ECO:0000313" key="1">
    <source>
        <dbReference type="EMBL" id="KAF2888062.1"/>
    </source>
</evidence>